<gene>
    <name evidence="1" type="ORF">KP79_PYT05702</name>
</gene>
<proteinExistence type="predicted"/>
<keyword evidence="2" id="KW-1185">Reference proteome</keyword>
<evidence type="ECO:0008006" key="3">
    <source>
        <dbReference type="Google" id="ProtNLM"/>
    </source>
</evidence>
<sequence>MAKVIRYVGRESHFTGKSLFEIAANLKSCKGRVVHRSRMKFDPNYKEKTYVTLEDVKPDLSKPNFKGGTVTGYRVHRGNISDKLVQINSGMKQDWHLVSKEDEEEFCKIDRVHKVNYNRPKIYQLPPTLAAKLKTIGTEKSQLTEVPFRFKNKKKTH</sequence>
<evidence type="ECO:0000313" key="2">
    <source>
        <dbReference type="Proteomes" id="UP000242188"/>
    </source>
</evidence>
<dbReference type="OrthoDB" id="16434at2759"/>
<evidence type="ECO:0000313" key="1">
    <source>
        <dbReference type="EMBL" id="OWF49787.1"/>
    </source>
</evidence>
<dbReference type="Pfam" id="PF16053">
    <property type="entry name" value="MRP-S34"/>
    <property type="match status" value="1"/>
</dbReference>
<dbReference type="EMBL" id="NEDP02002941">
    <property type="protein sequence ID" value="OWF49787.1"/>
    <property type="molecule type" value="Genomic_DNA"/>
</dbReference>
<organism evidence="1 2">
    <name type="scientific">Mizuhopecten yessoensis</name>
    <name type="common">Japanese scallop</name>
    <name type="synonym">Patinopecten yessoensis</name>
    <dbReference type="NCBI Taxonomy" id="6573"/>
    <lineage>
        <taxon>Eukaryota</taxon>
        <taxon>Metazoa</taxon>
        <taxon>Spiralia</taxon>
        <taxon>Lophotrochozoa</taxon>
        <taxon>Mollusca</taxon>
        <taxon>Bivalvia</taxon>
        <taxon>Autobranchia</taxon>
        <taxon>Pteriomorphia</taxon>
        <taxon>Pectinida</taxon>
        <taxon>Pectinoidea</taxon>
        <taxon>Pectinidae</taxon>
        <taxon>Mizuhopecten</taxon>
    </lineage>
</organism>
<protein>
    <recommendedName>
        <fullName evidence="3">28S ribosomal protein S34, mitochondrial</fullName>
    </recommendedName>
</protein>
<dbReference type="PANTHER" id="PTHR28589:SF1">
    <property type="entry name" value="SMALL RIBOSOMAL SUBUNIT PROTEIN MS34"/>
    <property type="match status" value="1"/>
</dbReference>
<dbReference type="AlphaFoldDB" id="A0A210QM42"/>
<dbReference type="STRING" id="6573.A0A210QM42"/>
<dbReference type="PANTHER" id="PTHR28589">
    <property type="entry name" value="28S RIBOSOMAL PROTEIN S34, MITOCHONDRIAL"/>
    <property type="match status" value="1"/>
</dbReference>
<dbReference type="Proteomes" id="UP000242188">
    <property type="component" value="Unassembled WGS sequence"/>
</dbReference>
<name>A0A210QM42_MIZYE</name>
<reference evidence="1 2" key="1">
    <citation type="journal article" date="2017" name="Nat. Ecol. Evol.">
        <title>Scallop genome provides insights into evolution of bilaterian karyotype and development.</title>
        <authorList>
            <person name="Wang S."/>
            <person name="Zhang J."/>
            <person name="Jiao W."/>
            <person name="Li J."/>
            <person name="Xun X."/>
            <person name="Sun Y."/>
            <person name="Guo X."/>
            <person name="Huan P."/>
            <person name="Dong B."/>
            <person name="Zhang L."/>
            <person name="Hu X."/>
            <person name="Sun X."/>
            <person name="Wang J."/>
            <person name="Zhao C."/>
            <person name="Wang Y."/>
            <person name="Wang D."/>
            <person name="Huang X."/>
            <person name="Wang R."/>
            <person name="Lv J."/>
            <person name="Li Y."/>
            <person name="Zhang Z."/>
            <person name="Liu B."/>
            <person name="Lu W."/>
            <person name="Hui Y."/>
            <person name="Liang J."/>
            <person name="Zhou Z."/>
            <person name="Hou R."/>
            <person name="Li X."/>
            <person name="Liu Y."/>
            <person name="Li H."/>
            <person name="Ning X."/>
            <person name="Lin Y."/>
            <person name="Zhao L."/>
            <person name="Xing Q."/>
            <person name="Dou J."/>
            <person name="Li Y."/>
            <person name="Mao J."/>
            <person name="Guo H."/>
            <person name="Dou H."/>
            <person name="Li T."/>
            <person name="Mu C."/>
            <person name="Jiang W."/>
            <person name="Fu Q."/>
            <person name="Fu X."/>
            <person name="Miao Y."/>
            <person name="Liu J."/>
            <person name="Yu Q."/>
            <person name="Li R."/>
            <person name="Liao H."/>
            <person name="Li X."/>
            <person name="Kong Y."/>
            <person name="Jiang Z."/>
            <person name="Chourrout D."/>
            <person name="Li R."/>
            <person name="Bao Z."/>
        </authorList>
    </citation>
    <scope>NUCLEOTIDE SEQUENCE [LARGE SCALE GENOMIC DNA]</scope>
    <source>
        <strain evidence="1 2">PY_sf001</strain>
    </source>
</reference>
<accession>A0A210QM42</accession>
<dbReference type="InterPro" id="IPR032053">
    <property type="entry name" value="Ribosomal_mS34"/>
</dbReference>
<comment type="caution">
    <text evidence="1">The sequence shown here is derived from an EMBL/GenBank/DDBJ whole genome shotgun (WGS) entry which is preliminary data.</text>
</comment>
<dbReference type="GO" id="GO:0005739">
    <property type="term" value="C:mitochondrion"/>
    <property type="evidence" value="ECO:0007669"/>
    <property type="project" value="InterPro"/>
</dbReference>
<dbReference type="GO" id="GO:0003735">
    <property type="term" value="F:structural constituent of ribosome"/>
    <property type="evidence" value="ECO:0007669"/>
    <property type="project" value="InterPro"/>
</dbReference>